<reference evidence="3" key="1">
    <citation type="submission" date="2019-12" db="EMBL/GenBank/DDBJ databases">
        <authorList>
            <person name="zhang j."/>
            <person name="sun C.M."/>
        </authorList>
    </citation>
    <scope>NUCLEOTIDE SEQUENCE</scope>
    <source>
        <strain evidence="3">NS-1</strain>
    </source>
</reference>
<dbReference type="InterPro" id="IPR035412">
    <property type="entry name" value="Terminase_L_N"/>
</dbReference>
<dbReference type="Proteomes" id="UP000665020">
    <property type="component" value="Chromosome"/>
</dbReference>
<organism evidence="3 4">
    <name type="scientific">Iocasia fonsfrigidae</name>
    <dbReference type="NCBI Taxonomy" id="2682810"/>
    <lineage>
        <taxon>Bacteria</taxon>
        <taxon>Bacillati</taxon>
        <taxon>Bacillota</taxon>
        <taxon>Clostridia</taxon>
        <taxon>Halanaerobiales</taxon>
        <taxon>Halanaerobiaceae</taxon>
        <taxon>Iocasia</taxon>
    </lineage>
</organism>
<proteinExistence type="predicted"/>
<evidence type="ECO:0000313" key="4">
    <source>
        <dbReference type="Proteomes" id="UP000665020"/>
    </source>
</evidence>
<dbReference type="Gene3D" id="3.30.420.280">
    <property type="match status" value="1"/>
</dbReference>
<evidence type="ECO:0000313" key="3">
    <source>
        <dbReference type="EMBL" id="QTL96549.1"/>
    </source>
</evidence>
<dbReference type="NCBIfam" id="TIGR01547">
    <property type="entry name" value="phage_term_2"/>
    <property type="match status" value="1"/>
</dbReference>
<name>A0A8A7KB34_9FIRM</name>
<dbReference type="AlphaFoldDB" id="A0A8A7KB34"/>
<dbReference type="KEGG" id="ifn:GM661_00480"/>
<dbReference type="Pfam" id="PF17288">
    <property type="entry name" value="Terminase_3C"/>
    <property type="match status" value="1"/>
</dbReference>
<evidence type="ECO:0000259" key="2">
    <source>
        <dbReference type="Pfam" id="PF17288"/>
    </source>
</evidence>
<protein>
    <submittedName>
        <fullName evidence="3">PBSX family phage terminase large subunit</fullName>
    </submittedName>
</protein>
<feature type="domain" description="Phage terminase large subunit N-terminal" evidence="1">
    <location>
        <begin position="30"/>
        <end position="231"/>
    </location>
</feature>
<keyword evidence="4" id="KW-1185">Reference proteome</keyword>
<dbReference type="InterPro" id="IPR006437">
    <property type="entry name" value="Phage_terminase_lsu"/>
</dbReference>
<dbReference type="PANTHER" id="PTHR39184:SF1">
    <property type="entry name" value="PBSX PHAGE TERMINASE LARGE SUBUNIT"/>
    <property type="match status" value="1"/>
</dbReference>
<dbReference type="PANTHER" id="PTHR39184">
    <property type="match status" value="1"/>
</dbReference>
<accession>A0A8A7KB34</accession>
<dbReference type="RefSeq" id="WP_230868267.1">
    <property type="nucleotide sequence ID" value="NZ_CP046640.1"/>
</dbReference>
<gene>
    <name evidence="3" type="ORF">GM661_00480</name>
</gene>
<dbReference type="InterPro" id="IPR027417">
    <property type="entry name" value="P-loop_NTPase"/>
</dbReference>
<feature type="domain" description="Phage terminase large subunit C-terminal" evidence="2">
    <location>
        <begin position="264"/>
        <end position="406"/>
    </location>
</feature>
<dbReference type="InterPro" id="IPR035413">
    <property type="entry name" value="Terminase_L_C"/>
</dbReference>
<dbReference type="Gene3D" id="3.40.50.300">
    <property type="entry name" value="P-loop containing nucleotide triphosphate hydrolases"/>
    <property type="match status" value="1"/>
</dbReference>
<dbReference type="Pfam" id="PF04466">
    <property type="entry name" value="Terminase_3"/>
    <property type="match status" value="1"/>
</dbReference>
<dbReference type="InterPro" id="IPR052380">
    <property type="entry name" value="Viral_DNA_packaging_terminase"/>
</dbReference>
<sequence length="417" mass="47963">MKTRLSELLAPSFYSLHVDIKKNRHSEYWLKGGRGSTKSSFAALEIILGMMRDADNGQHTNAVALRKVKDTLHESVFEQLAWAIEKLNVSHLWDIPKSKLELTYVPTGQKILFRGADKPKKIKSIKVKKGYIKYVWYEELDEFYGMEELRIINQSLMRGGDYFVVFYTYNPPKSGRSWVNQEAKVPKDGRRVHHSDYRSVPKEWLGKVFIAEAEHLKKTNFDAYRHEYLGEETGTGLEIFTNVTLRPIEIVEIKAFDKIHQGLDFGYAADPVCFEKIHYDKTRKKLYVYYEHSGINISNRKLFNNVKEHKSIMTVADSAEPKSIAELKSYGMRIKGAKKGPDSVDYGIKYLSSEVEEIIIDNVKCPRAAKEFINYALETDKNGEVKSAYPDKDNHSIDAIRYSLEDVMSLSGVSFLK</sequence>
<dbReference type="EMBL" id="CP046640">
    <property type="protein sequence ID" value="QTL96549.1"/>
    <property type="molecule type" value="Genomic_DNA"/>
</dbReference>
<evidence type="ECO:0000259" key="1">
    <source>
        <dbReference type="Pfam" id="PF04466"/>
    </source>
</evidence>